<dbReference type="Gene3D" id="3.40.50.1820">
    <property type="entry name" value="alpha/beta hydrolase"/>
    <property type="match status" value="1"/>
</dbReference>
<dbReference type="Proteomes" id="UP001174936">
    <property type="component" value="Unassembled WGS sequence"/>
</dbReference>
<evidence type="ECO:0008006" key="10">
    <source>
        <dbReference type="Google" id="ProtNLM"/>
    </source>
</evidence>
<feature type="compositionally biased region" description="Low complexity" evidence="7">
    <location>
        <begin position="29"/>
        <end position="41"/>
    </location>
</feature>
<feature type="region of interest" description="Disordered" evidence="7">
    <location>
        <begin position="1"/>
        <end position="44"/>
    </location>
</feature>
<keyword evidence="9" id="KW-1185">Reference proteome</keyword>
<evidence type="ECO:0000256" key="2">
    <source>
        <dbReference type="ARBA" id="ARBA00004240"/>
    </source>
</evidence>
<proteinExistence type="predicted"/>
<dbReference type="AlphaFoldDB" id="A0AA40CUD9"/>
<evidence type="ECO:0000256" key="6">
    <source>
        <dbReference type="ARBA" id="ARBA00023136"/>
    </source>
</evidence>
<dbReference type="SUPFAM" id="SSF53474">
    <property type="entry name" value="alpha/beta-Hydrolases"/>
    <property type="match status" value="1"/>
</dbReference>
<dbReference type="InterPro" id="IPR029058">
    <property type="entry name" value="AB_hydrolase_fold"/>
</dbReference>
<evidence type="ECO:0000256" key="3">
    <source>
        <dbReference type="ARBA" id="ARBA00004370"/>
    </source>
</evidence>
<dbReference type="EMBL" id="JAULSV010000003">
    <property type="protein sequence ID" value="KAK0649643.1"/>
    <property type="molecule type" value="Genomic_DNA"/>
</dbReference>
<feature type="compositionally biased region" description="Basic residues" evidence="7">
    <location>
        <begin position="7"/>
        <end position="16"/>
    </location>
</feature>
<reference evidence="8" key="1">
    <citation type="submission" date="2023-06" db="EMBL/GenBank/DDBJ databases">
        <title>Genome-scale phylogeny and comparative genomics of the fungal order Sordariales.</title>
        <authorList>
            <consortium name="Lawrence Berkeley National Laboratory"/>
            <person name="Hensen N."/>
            <person name="Bonometti L."/>
            <person name="Westerberg I."/>
            <person name="Brannstrom I.O."/>
            <person name="Guillou S."/>
            <person name="Cros-Aarteil S."/>
            <person name="Calhoun S."/>
            <person name="Haridas S."/>
            <person name="Kuo A."/>
            <person name="Mondo S."/>
            <person name="Pangilinan J."/>
            <person name="Riley R."/>
            <person name="Labutti K."/>
            <person name="Andreopoulos B."/>
            <person name="Lipzen A."/>
            <person name="Chen C."/>
            <person name="Yanf M."/>
            <person name="Daum C."/>
            <person name="Ng V."/>
            <person name="Clum A."/>
            <person name="Steindorff A."/>
            <person name="Ohm R."/>
            <person name="Martin F."/>
            <person name="Silar P."/>
            <person name="Natvig D."/>
            <person name="Lalanne C."/>
            <person name="Gautier V."/>
            <person name="Ament-Velasquez S.L."/>
            <person name="Kruys A."/>
            <person name="Hutchinson M.I."/>
            <person name="Powell A.J."/>
            <person name="Barry K."/>
            <person name="Miller A.N."/>
            <person name="Grigoriev I.V."/>
            <person name="Debuchy R."/>
            <person name="Gladieux P."/>
            <person name="Thoren M.H."/>
            <person name="Johannesson H."/>
        </authorList>
    </citation>
    <scope>NUCLEOTIDE SEQUENCE</scope>
    <source>
        <strain evidence="8">SMH2532-1</strain>
    </source>
</reference>
<evidence type="ECO:0000256" key="4">
    <source>
        <dbReference type="ARBA" id="ARBA00022824"/>
    </source>
</evidence>
<gene>
    <name evidence="8" type="ORF">B0T16DRAFT_428330</name>
</gene>
<keyword evidence="6" id="KW-0472">Membrane</keyword>
<organism evidence="8 9">
    <name type="scientific">Cercophora newfieldiana</name>
    <dbReference type="NCBI Taxonomy" id="92897"/>
    <lineage>
        <taxon>Eukaryota</taxon>
        <taxon>Fungi</taxon>
        <taxon>Dikarya</taxon>
        <taxon>Ascomycota</taxon>
        <taxon>Pezizomycotina</taxon>
        <taxon>Sordariomycetes</taxon>
        <taxon>Sordariomycetidae</taxon>
        <taxon>Sordariales</taxon>
        <taxon>Lasiosphaeriaceae</taxon>
        <taxon>Cercophora</taxon>
    </lineage>
</organism>
<keyword evidence="5" id="KW-0496">Mitochondrion</keyword>
<accession>A0AA40CUD9</accession>
<feature type="region of interest" description="Disordered" evidence="7">
    <location>
        <begin position="410"/>
        <end position="439"/>
    </location>
</feature>
<comment type="subcellular location">
    <subcellularLocation>
        <location evidence="2">Endoplasmic reticulum</location>
    </subcellularLocation>
    <subcellularLocation>
        <location evidence="3">Membrane</location>
    </subcellularLocation>
    <subcellularLocation>
        <location evidence="1">Mitochondrion</location>
    </subcellularLocation>
</comment>
<evidence type="ECO:0000313" key="8">
    <source>
        <dbReference type="EMBL" id="KAK0649643.1"/>
    </source>
</evidence>
<evidence type="ECO:0000256" key="7">
    <source>
        <dbReference type="SAM" id="MobiDB-lite"/>
    </source>
</evidence>
<name>A0AA40CUD9_9PEZI</name>
<dbReference type="GO" id="GO:0016020">
    <property type="term" value="C:membrane"/>
    <property type="evidence" value="ECO:0007669"/>
    <property type="project" value="UniProtKB-SubCell"/>
</dbReference>
<protein>
    <recommendedName>
        <fullName evidence="10">DUF676 domain-containing protein</fullName>
    </recommendedName>
</protein>
<comment type="caution">
    <text evidence="8">The sequence shown here is derived from an EMBL/GenBank/DDBJ whole genome shotgun (WGS) entry which is preliminary data.</text>
</comment>
<keyword evidence="4" id="KW-0256">Endoplasmic reticulum</keyword>
<dbReference type="InterPro" id="IPR052374">
    <property type="entry name" value="SERAC1"/>
</dbReference>
<evidence type="ECO:0000313" key="9">
    <source>
        <dbReference type="Proteomes" id="UP001174936"/>
    </source>
</evidence>
<dbReference type="PANTHER" id="PTHR48182:SF2">
    <property type="entry name" value="PROTEIN SERAC1"/>
    <property type="match status" value="1"/>
</dbReference>
<dbReference type="PANTHER" id="PTHR48182">
    <property type="entry name" value="PROTEIN SERAC1"/>
    <property type="match status" value="1"/>
</dbReference>
<evidence type="ECO:0000256" key="1">
    <source>
        <dbReference type="ARBA" id="ARBA00004173"/>
    </source>
</evidence>
<evidence type="ECO:0000256" key="5">
    <source>
        <dbReference type="ARBA" id="ARBA00023128"/>
    </source>
</evidence>
<dbReference type="GO" id="GO:0005783">
    <property type="term" value="C:endoplasmic reticulum"/>
    <property type="evidence" value="ECO:0007669"/>
    <property type="project" value="UniProtKB-SubCell"/>
</dbReference>
<sequence length="439" mass="48429">MADDSSHKHRQKRLRRGSGDEEDLLAGRSSALSESSSSLAEGDPRTFRLRGVPLDWSVDDVRSFLEKNHRSSVPIIRSLAHEIDGQSKTSTITFEGTVSLPTSMWYLPLPKLFETQPAREVPLDDNFYGITTLFAPPLEDHEVDVIAISGLGGHAFGSFKERGRNYMWLRDALPNDLIGDKAHRPAARVMIYGYESTTVGSRNMQNLEDLATSFHSSLLALVDSPSMKPIIFIAHSLGGLIVKQVNKQAIIALSKSQSKSDSQLIQAIYGLIFFGVPNSGMDITSLVPMIGDGPSRPLIDAISSINSQILTMQQREFPSALGGVEDSEMFCFYETLESPTAQNVNGKWSMTGRATILVTKFSATHCRPWESGPEHICAVARTHSDMVKFGPEDHEYSKVRQRIKGLARRASLKMDPLSPDPGQSEMFKDLQGQSEFLGS</sequence>
<dbReference type="GO" id="GO:0005739">
    <property type="term" value="C:mitochondrion"/>
    <property type="evidence" value="ECO:0007669"/>
    <property type="project" value="UniProtKB-SubCell"/>
</dbReference>